<dbReference type="AlphaFoldDB" id="A0AAE0ZNS0"/>
<evidence type="ECO:0000313" key="2">
    <source>
        <dbReference type="Proteomes" id="UP001283361"/>
    </source>
</evidence>
<proteinExistence type="predicted"/>
<dbReference type="Proteomes" id="UP001283361">
    <property type="component" value="Unassembled WGS sequence"/>
</dbReference>
<evidence type="ECO:0000313" key="1">
    <source>
        <dbReference type="EMBL" id="KAK3772615.1"/>
    </source>
</evidence>
<accession>A0AAE0ZNS0</accession>
<dbReference type="EMBL" id="JAWDGP010003613">
    <property type="protein sequence ID" value="KAK3772615.1"/>
    <property type="molecule type" value="Genomic_DNA"/>
</dbReference>
<protein>
    <submittedName>
        <fullName evidence="1">Uncharacterized protein</fullName>
    </submittedName>
</protein>
<comment type="caution">
    <text evidence="1">The sequence shown here is derived from an EMBL/GenBank/DDBJ whole genome shotgun (WGS) entry which is preliminary data.</text>
</comment>
<gene>
    <name evidence="1" type="ORF">RRG08_027348</name>
</gene>
<organism evidence="1 2">
    <name type="scientific">Elysia crispata</name>
    <name type="common">lettuce slug</name>
    <dbReference type="NCBI Taxonomy" id="231223"/>
    <lineage>
        <taxon>Eukaryota</taxon>
        <taxon>Metazoa</taxon>
        <taxon>Spiralia</taxon>
        <taxon>Lophotrochozoa</taxon>
        <taxon>Mollusca</taxon>
        <taxon>Gastropoda</taxon>
        <taxon>Heterobranchia</taxon>
        <taxon>Euthyneura</taxon>
        <taxon>Panpulmonata</taxon>
        <taxon>Sacoglossa</taxon>
        <taxon>Placobranchoidea</taxon>
        <taxon>Plakobranchidae</taxon>
        <taxon>Elysia</taxon>
    </lineage>
</organism>
<sequence length="145" mass="16616">MYSRGQGGHRQLVDDQKGSCNHVVKVVTDSSLTTKRENVYLWTRSSLRAWTRSKESMYPYGQGSYRKLDDDQRGVCIPMDKVVTESSMMIRGEYVSLWTRSSLRAWTRPKESMYPNGQGSHRKIDDDQRGVCIPMDKVVTKSSVS</sequence>
<name>A0AAE0ZNS0_9GAST</name>
<keyword evidence="2" id="KW-1185">Reference proteome</keyword>
<reference evidence="1" key="1">
    <citation type="journal article" date="2023" name="G3 (Bethesda)">
        <title>A reference genome for the long-term kleptoplast-retaining sea slug Elysia crispata morphotype clarki.</title>
        <authorList>
            <person name="Eastman K.E."/>
            <person name="Pendleton A.L."/>
            <person name="Shaikh M.A."/>
            <person name="Suttiyut T."/>
            <person name="Ogas R."/>
            <person name="Tomko P."/>
            <person name="Gavelis G."/>
            <person name="Widhalm J.R."/>
            <person name="Wisecaver J.H."/>
        </authorList>
    </citation>
    <scope>NUCLEOTIDE SEQUENCE</scope>
    <source>
        <strain evidence="1">ECLA1</strain>
    </source>
</reference>